<gene>
    <name evidence="8" type="ORF">HCR_07600</name>
</gene>
<keyword evidence="5 7" id="KW-1133">Transmembrane helix</keyword>
<comment type="similarity">
    <text evidence="2">Belongs to the DoxX family.</text>
</comment>
<evidence type="ECO:0000256" key="7">
    <source>
        <dbReference type="SAM" id="Phobius"/>
    </source>
</evidence>
<evidence type="ECO:0000256" key="2">
    <source>
        <dbReference type="ARBA" id="ARBA00006679"/>
    </source>
</evidence>
<accession>A0ABM8FJH3</accession>
<comment type="subcellular location">
    <subcellularLocation>
        <location evidence="1">Cell membrane</location>
        <topology evidence="1">Multi-pass membrane protein</topology>
    </subcellularLocation>
</comment>
<evidence type="ECO:0000256" key="4">
    <source>
        <dbReference type="ARBA" id="ARBA00022692"/>
    </source>
</evidence>
<keyword evidence="4 7" id="KW-0812">Transmembrane</keyword>
<dbReference type="InterPro" id="IPR051907">
    <property type="entry name" value="DoxX-like_oxidoreductase"/>
</dbReference>
<feature type="transmembrane region" description="Helical" evidence="7">
    <location>
        <begin position="118"/>
        <end position="137"/>
    </location>
</feature>
<feature type="transmembrane region" description="Helical" evidence="7">
    <location>
        <begin position="74"/>
        <end position="98"/>
    </location>
</feature>
<organism evidence="8 9">
    <name type="scientific">Hydrogenimonas cancrithermarum</name>
    <dbReference type="NCBI Taxonomy" id="2993563"/>
    <lineage>
        <taxon>Bacteria</taxon>
        <taxon>Pseudomonadati</taxon>
        <taxon>Campylobacterota</taxon>
        <taxon>Epsilonproteobacteria</taxon>
        <taxon>Campylobacterales</taxon>
        <taxon>Hydrogenimonadaceae</taxon>
        <taxon>Hydrogenimonas</taxon>
    </lineage>
</organism>
<keyword evidence="6 7" id="KW-0472">Membrane</keyword>
<proteinExistence type="inferred from homology"/>
<keyword evidence="3" id="KW-1003">Cell membrane</keyword>
<dbReference type="Pfam" id="PF07681">
    <property type="entry name" value="DoxX"/>
    <property type="match status" value="1"/>
</dbReference>
<evidence type="ECO:0000256" key="6">
    <source>
        <dbReference type="ARBA" id="ARBA00023136"/>
    </source>
</evidence>
<dbReference type="PANTHER" id="PTHR33452">
    <property type="entry name" value="OXIDOREDUCTASE CATD-RELATED"/>
    <property type="match status" value="1"/>
</dbReference>
<feature type="transmembrane region" description="Helical" evidence="7">
    <location>
        <begin position="15"/>
        <end position="34"/>
    </location>
</feature>
<evidence type="ECO:0000313" key="8">
    <source>
        <dbReference type="EMBL" id="BDY12448.1"/>
    </source>
</evidence>
<dbReference type="Proteomes" id="UP001321445">
    <property type="component" value="Chromosome"/>
</dbReference>
<reference evidence="8 9" key="1">
    <citation type="submission" date="2023-03" db="EMBL/GenBank/DDBJ databases">
        <title>Description of Hydrogenimonas sp. ISO32.</title>
        <authorList>
            <person name="Mino S."/>
            <person name="Fukazawa S."/>
            <person name="Sawabe T."/>
        </authorList>
    </citation>
    <scope>NUCLEOTIDE SEQUENCE [LARGE SCALE GENOMIC DNA]</scope>
    <source>
        <strain evidence="8 9">ISO32</strain>
    </source>
</reference>
<evidence type="ECO:0008006" key="10">
    <source>
        <dbReference type="Google" id="ProtNLM"/>
    </source>
</evidence>
<dbReference type="EMBL" id="AP027370">
    <property type="protein sequence ID" value="BDY12448.1"/>
    <property type="molecule type" value="Genomic_DNA"/>
</dbReference>
<evidence type="ECO:0000256" key="5">
    <source>
        <dbReference type="ARBA" id="ARBA00022989"/>
    </source>
</evidence>
<dbReference type="PANTHER" id="PTHR33452:SF19">
    <property type="entry name" value="DOXX FAMILY PROTEIN"/>
    <property type="match status" value="1"/>
</dbReference>
<evidence type="ECO:0000256" key="3">
    <source>
        <dbReference type="ARBA" id="ARBA00022475"/>
    </source>
</evidence>
<evidence type="ECO:0000313" key="9">
    <source>
        <dbReference type="Proteomes" id="UP001321445"/>
    </source>
</evidence>
<sequence>MALKEAYIEFSRAAGYFKSVSLLFLRLILAYGFYEPAMMKWSDISAVSEWFGSMGMPFPTLNAYMAATTELTGVVLLTLGFLTRLISVPLIVVMMVAIFTVHLPHGFSAGENGFEIPLYYMIMLFALVAHGPGRFSLDRMIFKEDA</sequence>
<keyword evidence="9" id="KW-1185">Reference proteome</keyword>
<dbReference type="InterPro" id="IPR032808">
    <property type="entry name" value="DoxX"/>
</dbReference>
<evidence type="ECO:0000256" key="1">
    <source>
        <dbReference type="ARBA" id="ARBA00004651"/>
    </source>
</evidence>
<name>A0ABM8FJH3_9BACT</name>
<protein>
    <recommendedName>
        <fullName evidence="10">DoxX family protein</fullName>
    </recommendedName>
</protein>